<proteinExistence type="predicted"/>
<accession>A0A3P7ZBF1</accession>
<keyword evidence="2" id="KW-1185">Reference proteome</keyword>
<name>A0A3P7ZBF1_9TREM</name>
<dbReference type="AlphaFoldDB" id="A0A3P7ZBF1"/>
<organism evidence="1 2">
    <name type="scientific">Schistosoma margrebowiei</name>
    <dbReference type="NCBI Taxonomy" id="48269"/>
    <lineage>
        <taxon>Eukaryota</taxon>
        <taxon>Metazoa</taxon>
        <taxon>Spiralia</taxon>
        <taxon>Lophotrochozoa</taxon>
        <taxon>Platyhelminthes</taxon>
        <taxon>Trematoda</taxon>
        <taxon>Digenea</taxon>
        <taxon>Strigeidida</taxon>
        <taxon>Schistosomatoidea</taxon>
        <taxon>Schistosomatidae</taxon>
        <taxon>Schistosoma</taxon>
    </lineage>
</organism>
<dbReference type="EMBL" id="UZAI01002829">
    <property type="protein sequence ID" value="VDO74993.1"/>
    <property type="molecule type" value="Genomic_DNA"/>
</dbReference>
<evidence type="ECO:0000313" key="1">
    <source>
        <dbReference type="EMBL" id="VDO74993.1"/>
    </source>
</evidence>
<reference evidence="1 2" key="1">
    <citation type="submission" date="2018-11" db="EMBL/GenBank/DDBJ databases">
        <authorList>
            <consortium name="Pathogen Informatics"/>
        </authorList>
    </citation>
    <scope>NUCLEOTIDE SEQUENCE [LARGE SCALE GENOMIC DNA]</scope>
    <source>
        <strain evidence="1 2">Zambia</strain>
    </source>
</reference>
<gene>
    <name evidence="1" type="ORF">SMRZ_LOCUS7161</name>
</gene>
<sequence length="31" mass="3724">MYSLQSVYGTLIRRWGSPRKVLTMRFDFDIS</sequence>
<protein>
    <submittedName>
        <fullName evidence="1">Uncharacterized protein</fullName>
    </submittedName>
</protein>
<dbReference type="Proteomes" id="UP000277204">
    <property type="component" value="Unassembled WGS sequence"/>
</dbReference>
<evidence type="ECO:0000313" key="2">
    <source>
        <dbReference type="Proteomes" id="UP000277204"/>
    </source>
</evidence>